<dbReference type="Proteomes" id="UP001152795">
    <property type="component" value="Unassembled WGS sequence"/>
</dbReference>
<sequence length="170" mass="20242">MPMFNDNKFRMTRSVQLATARNYMERRRLGQTILQYQKESREIMKQLRDRQHSFLKAKYPHIAAMNSLQMMGKDDFNPRPSTKRCNEINSSRETRLVSKSVTYVKKEINTSRNNRGRTAKCSPNETERIYRKQKSTISLPSLTSRHIKQNRNLEIKYVTTRLPPLDEFRL</sequence>
<evidence type="ECO:0000313" key="2">
    <source>
        <dbReference type="Proteomes" id="UP001152795"/>
    </source>
</evidence>
<protein>
    <submittedName>
        <fullName evidence="1">Uncharacterized protein</fullName>
    </submittedName>
</protein>
<comment type="caution">
    <text evidence="1">The sequence shown here is derived from an EMBL/GenBank/DDBJ whole genome shotgun (WGS) entry which is preliminary data.</text>
</comment>
<keyword evidence="2" id="KW-1185">Reference proteome</keyword>
<reference evidence="1" key="1">
    <citation type="submission" date="2020-04" db="EMBL/GenBank/DDBJ databases">
        <authorList>
            <person name="Alioto T."/>
            <person name="Alioto T."/>
            <person name="Gomez Garrido J."/>
        </authorList>
    </citation>
    <scope>NUCLEOTIDE SEQUENCE</scope>
    <source>
        <strain evidence="1">A484AB</strain>
    </source>
</reference>
<name>A0A7D9DER8_PARCT</name>
<dbReference type="AlphaFoldDB" id="A0A7D9DER8"/>
<proteinExistence type="predicted"/>
<dbReference type="EMBL" id="CACRXK020000685">
    <property type="protein sequence ID" value="CAB3984006.1"/>
    <property type="molecule type" value="Genomic_DNA"/>
</dbReference>
<gene>
    <name evidence="1" type="ORF">PACLA_8A076468</name>
</gene>
<evidence type="ECO:0000313" key="1">
    <source>
        <dbReference type="EMBL" id="CAB3984006.1"/>
    </source>
</evidence>
<accession>A0A7D9DER8</accession>
<organism evidence="1 2">
    <name type="scientific">Paramuricea clavata</name>
    <name type="common">Red gorgonian</name>
    <name type="synonym">Violescent sea-whip</name>
    <dbReference type="NCBI Taxonomy" id="317549"/>
    <lineage>
        <taxon>Eukaryota</taxon>
        <taxon>Metazoa</taxon>
        <taxon>Cnidaria</taxon>
        <taxon>Anthozoa</taxon>
        <taxon>Octocorallia</taxon>
        <taxon>Malacalcyonacea</taxon>
        <taxon>Plexauridae</taxon>
        <taxon>Paramuricea</taxon>
    </lineage>
</organism>